<accession>A0A438N5K9</accession>
<proteinExistence type="predicted"/>
<evidence type="ECO:0000313" key="1">
    <source>
        <dbReference type="EMBL" id="RVX70999.1"/>
    </source>
</evidence>
<dbReference type="VEuPathDB" id="FungiDB:PV10_00407"/>
<protein>
    <recommendedName>
        <fullName evidence="3">Arrestin-like N-terminal domain-containing protein</fullName>
    </recommendedName>
</protein>
<dbReference type="OrthoDB" id="10435166at2759"/>
<evidence type="ECO:0000313" key="2">
    <source>
        <dbReference type="Proteomes" id="UP000288859"/>
    </source>
</evidence>
<dbReference type="EMBL" id="NAJM01000020">
    <property type="protein sequence ID" value="RVX70999.1"/>
    <property type="molecule type" value="Genomic_DNA"/>
</dbReference>
<comment type="caution">
    <text evidence="1">The sequence shown here is derived from an EMBL/GenBank/DDBJ whole genome shotgun (WGS) entry which is preliminary data.</text>
</comment>
<gene>
    <name evidence="1" type="ORF">B0A52_06157</name>
</gene>
<dbReference type="AlphaFoldDB" id="A0A438N5K9"/>
<sequence length="373" mass="41479">MDDRLFDIVLLKVRGIVLISHSDEASIEDLITLTDVKSLAHFEKDAETGDSVANFHFDLPIDAPKLFGGTRYLPQSGATKGHASQSPSPGCLGSPRIVEGLCEVFYWIDAEFRLKGQNVGCLSKHLDVSKLYPGFRISFQQPIHLPLKVSGGLFQKPSHEIEVNLSLVLQQGEPPQKAQDEAHGSSNVSLQLGLAMNAQSVSERRLPWNARQSLKCYIDYKWETKFSFATGRDQKQTNPDCKPLVFRSSSQTSTKRCCVYLRPEVVHSSSHYYSALCQLDLTVPKFIQEPSFQRELLAREYNLIVSITFDRLDGLRLTGIERVFELLVSPDEEHTKAIGDGDMRNGKWASGSQNDDGATKAAVGCATNLPLYC</sequence>
<name>A0A438N5K9_EXOME</name>
<reference evidence="1 2" key="1">
    <citation type="submission" date="2017-03" db="EMBL/GenBank/DDBJ databases">
        <title>Genomes of endolithic fungi from Antarctica.</title>
        <authorList>
            <person name="Coleine C."/>
            <person name="Masonjones S."/>
            <person name="Stajich J.E."/>
        </authorList>
    </citation>
    <scope>NUCLEOTIDE SEQUENCE [LARGE SCALE GENOMIC DNA]</scope>
    <source>
        <strain evidence="1 2">CCFEE 6314</strain>
    </source>
</reference>
<evidence type="ECO:0008006" key="3">
    <source>
        <dbReference type="Google" id="ProtNLM"/>
    </source>
</evidence>
<dbReference type="Proteomes" id="UP000288859">
    <property type="component" value="Unassembled WGS sequence"/>
</dbReference>
<organism evidence="1 2">
    <name type="scientific">Exophiala mesophila</name>
    <name type="common">Black yeast-like fungus</name>
    <dbReference type="NCBI Taxonomy" id="212818"/>
    <lineage>
        <taxon>Eukaryota</taxon>
        <taxon>Fungi</taxon>
        <taxon>Dikarya</taxon>
        <taxon>Ascomycota</taxon>
        <taxon>Pezizomycotina</taxon>
        <taxon>Eurotiomycetes</taxon>
        <taxon>Chaetothyriomycetidae</taxon>
        <taxon>Chaetothyriales</taxon>
        <taxon>Herpotrichiellaceae</taxon>
        <taxon>Exophiala</taxon>
    </lineage>
</organism>